<dbReference type="Proteomes" id="UP000613840">
    <property type="component" value="Unassembled WGS sequence"/>
</dbReference>
<dbReference type="InterPro" id="IPR011009">
    <property type="entry name" value="Kinase-like_dom_sf"/>
</dbReference>
<evidence type="ECO:0000259" key="2">
    <source>
        <dbReference type="Pfam" id="PF01636"/>
    </source>
</evidence>
<comment type="caution">
    <text evidence="3">The sequence shown here is derived from an EMBL/GenBank/DDBJ whole genome shotgun (WGS) entry which is preliminary data.</text>
</comment>
<dbReference type="AlphaFoldDB" id="A0A917SFE6"/>
<dbReference type="Pfam" id="PF01636">
    <property type="entry name" value="APH"/>
    <property type="match status" value="1"/>
</dbReference>
<organism evidence="3 4">
    <name type="scientific">Microlunatus endophyticus</name>
    <dbReference type="NCBI Taxonomy" id="1716077"/>
    <lineage>
        <taxon>Bacteria</taxon>
        <taxon>Bacillati</taxon>
        <taxon>Actinomycetota</taxon>
        <taxon>Actinomycetes</taxon>
        <taxon>Propionibacteriales</taxon>
        <taxon>Propionibacteriaceae</taxon>
        <taxon>Microlunatus</taxon>
    </lineage>
</organism>
<dbReference type="EMBL" id="BMMZ01000011">
    <property type="protein sequence ID" value="GGL75522.1"/>
    <property type="molecule type" value="Genomic_DNA"/>
</dbReference>
<dbReference type="Gene3D" id="3.90.1200.10">
    <property type="match status" value="1"/>
</dbReference>
<accession>A0A917SFE6</accession>
<reference evidence="3" key="1">
    <citation type="journal article" date="2014" name="Int. J. Syst. Evol. Microbiol.">
        <title>Complete genome sequence of Corynebacterium casei LMG S-19264T (=DSM 44701T), isolated from a smear-ripened cheese.</title>
        <authorList>
            <consortium name="US DOE Joint Genome Institute (JGI-PGF)"/>
            <person name="Walter F."/>
            <person name="Albersmeier A."/>
            <person name="Kalinowski J."/>
            <person name="Ruckert C."/>
        </authorList>
    </citation>
    <scope>NUCLEOTIDE SEQUENCE</scope>
    <source>
        <strain evidence="3">CGMCC 4.7306</strain>
    </source>
</reference>
<sequence length="276" mass="29613">MQSVTLPDGRRVTLGERTSGGSKNHTRFGTLPAGRPVVVKQQANHGRLRHEAIALTYAAGCGLRVPRVIDAWRPPEGGYCLVLTREAGVRTHQAAGWRRMGFDLARLVAAPIDDCPLPHVGAEQFATDHLERLAAVRSLINDHADRVAAAVRHIATGRATLTHGDPGSGNYLDHEGGGTILDWETASLAPFGIDIGRAAFIALLDNGNTGIPEELRTAVVAGYRARLPAPLDEVTITAGMIVAGLQFIHGRHTQPLRSDRTAKQAVDALIGFIHRQ</sequence>
<evidence type="ECO:0000313" key="4">
    <source>
        <dbReference type="Proteomes" id="UP000613840"/>
    </source>
</evidence>
<dbReference type="SUPFAM" id="SSF56112">
    <property type="entry name" value="Protein kinase-like (PK-like)"/>
    <property type="match status" value="1"/>
</dbReference>
<name>A0A917SFE6_9ACTN</name>
<gene>
    <name evidence="3" type="ORF">GCM10011575_37170</name>
</gene>
<reference evidence="3" key="2">
    <citation type="submission" date="2020-09" db="EMBL/GenBank/DDBJ databases">
        <authorList>
            <person name="Sun Q."/>
            <person name="Zhou Y."/>
        </authorList>
    </citation>
    <scope>NUCLEOTIDE SEQUENCE</scope>
    <source>
        <strain evidence="3">CGMCC 4.7306</strain>
    </source>
</reference>
<protein>
    <recommendedName>
        <fullName evidence="2">Aminoglycoside phosphotransferase domain-containing protein</fullName>
    </recommendedName>
</protein>
<evidence type="ECO:0000313" key="3">
    <source>
        <dbReference type="EMBL" id="GGL75522.1"/>
    </source>
</evidence>
<dbReference type="InterPro" id="IPR002575">
    <property type="entry name" value="Aminoglycoside_PTrfase"/>
</dbReference>
<evidence type="ECO:0000256" key="1">
    <source>
        <dbReference type="SAM" id="MobiDB-lite"/>
    </source>
</evidence>
<feature type="domain" description="Aminoglycoside phosphotransferase" evidence="2">
    <location>
        <begin position="19"/>
        <end position="229"/>
    </location>
</feature>
<proteinExistence type="predicted"/>
<keyword evidence="4" id="KW-1185">Reference proteome</keyword>
<dbReference type="RefSeq" id="WP_188896894.1">
    <property type="nucleotide sequence ID" value="NZ_BMMZ01000011.1"/>
</dbReference>
<feature type="region of interest" description="Disordered" evidence="1">
    <location>
        <begin position="1"/>
        <end position="31"/>
    </location>
</feature>